<gene>
    <name evidence="1" type="ORF">Van01_54940</name>
</gene>
<sequence length="111" mass="12140">MAAVVRCRARDTSRWECTPSRSSNAICRGLSKSTGPYVSGIHNCTPCLSKVGVKLFKLLAVEGALVLPDDDRVETACRVRHRGEQPCRLRPVRPGRPAGDALVEELTTIRP</sequence>
<keyword evidence="2" id="KW-1185">Reference proteome</keyword>
<reference evidence="1 2" key="1">
    <citation type="submission" date="2021-01" db="EMBL/GenBank/DDBJ databases">
        <title>Whole genome shotgun sequence of Verrucosispora andamanensis NBRC 109075.</title>
        <authorList>
            <person name="Komaki H."/>
            <person name="Tamura T."/>
        </authorList>
    </citation>
    <scope>NUCLEOTIDE SEQUENCE [LARGE SCALE GENOMIC DNA]</scope>
    <source>
        <strain evidence="1 2">NBRC 109075</strain>
    </source>
</reference>
<name>A0ABQ4I2Z8_9ACTN</name>
<accession>A0ABQ4I2Z8</accession>
<evidence type="ECO:0000313" key="2">
    <source>
        <dbReference type="Proteomes" id="UP000647017"/>
    </source>
</evidence>
<comment type="caution">
    <text evidence="1">The sequence shown here is derived from an EMBL/GenBank/DDBJ whole genome shotgun (WGS) entry which is preliminary data.</text>
</comment>
<proteinExistence type="predicted"/>
<dbReference type="Proteomes" id="UP000647017">
    <property type="component" value="Unassembled WGS sequence"/>
</dbReference>
<dbReference type="EMBL" id="BOOZ01000048">
    <property type="protein sequence ID" value="GIJ12280.1"/>
    <property type="molecule type" value="Genomic_DNA"/>
</dbReference>
<organism evidence="1 2">
    <name type="scientific">Micromonospora andamanensis</name>
    <dbReference type="NCBI Taxonomy" id="1287068"/>
    <lineage>
        <taxon>Bacteria</taxon>
        <taxon>Bacillati</taxon>
        <taxon>Actinomycetota</taxon>
        <taxon>Actinomycetes</taxon>
        <taxon>Micromonosporales</taxon>
        <taxon>Micromonosporaceae</taxon>
        <taxon>Micromonospora</taxon>
    </lineage>
</organism>
<protein>
    <submittedName>
        <fullName evidence="1">Uncharacterized protein</fullName>
    </submittedName>
</protein>
<evidence type="ECO:0000313" key="1">
    <source>
        <dbReference type="EMBL" id="GIJ12280.1"/>
    </source>
</evidence>